<evidence type="ECO:0000313" key="2">
    <source>
        <dbReference type="EMBL" id="HIH07823.1"/>
    </source>
</evidence>
<proteinExistence type="predicted"/>
<sequence>MKYKHNNFFLINIPFCIVPSELLVSISALGKKQLDQDIYYAVKDSTRRSLLKQFDLDFGLEGKKNLGLISEFFSASGWGKISIVDLDEKGARAIIVVNSSPVASALHGKAKAPVDHFLRGIFAGLMWGFFNENVDCVETACTAINDQQCKFIIKKQAEFDFSHNFTRMQLDPEH</sequence>
<dbReference type="Gene3D" id="3.30.1380.20">
    <property type="entry name" value="Trafficking protein particle complex subunit 3"/>
    <property type="match status" value="1"/>
</dbReference>
<reference evidence="3" key="2">
    <citation type="submission" date="2021-03" db="EMBL/GenBank/DDBJ databases">
        <authorList>
            <person name="Jaffe A."/>
        </authorList>
    </citation>
    <scope>NUCLEOTIDE SEQUENCE</scope>
    <source>
        <strain evidence="3">RIFCSPHIGHO2_01_FULL_GW2011_AR10_43_9</strain>
    </source>
</reference>
<dbReference type="PANTHER" id="PTHR35090">
    <property type="entry name" value="DNA-DIRECTED RNA POLYMERASE SUBUNIT I"/>
    <property type="match status" value="1"/>
</dbReference>
<accession>A0A7J4IQP4</accession>
<organism evidence="2 4">
    <name type="scientific">Candidatus Iainarchaeum sp</name>
    <dbReference type="NCBI Taxonomy" id="3101447"/>
    <lineage>
        <taxon>Archaea</taxon>
        <taxon>Candidatus Iainarchaeota</taxon>
        <taxon>Candidatus Iainarchaeia</taxon>
        <taxon>Candidatus Iainarchaeales</taxon>
        <taxon>Candidatus Iainarchaeaceae</taxon>
        <taxon>Candidatus Iainarchaeum</taxon>
    </lineage>
</organism>
<dbReference type="EMBL" id="DUFG01000004">
    <property type="protein sequence ID" value="HIH07823.1"/>
    <property type="molecule type" value="Genomic_DNA"/>
</dbReference>
<dbReference type="PANTHER" id="PTHR35090:SF1">
    <property type="entry name" value="SLR0144 PROTEIN"/>
    <property type="match status" value="1"/>
</dbReference>
<name>A0A7J4IQP4_9ARCH</name>
<protein>
    <submittedName>
        <fullName evidence="3">4-vinyl reductase</fullName>
    </submittedName>
</protein>
<dbReference type="InterPro" id="IPR024096">
    <property type="entry name" value="NO_sig/Golgi_transp_ligand-bd"/>
</dbReference>
<evidence type="ECO:0000313" key="3">
    <source>
        <dbReference type="EMBL" id="MBS3059293.1"/>
    </source>
</evidence>
<dbReference type="Pfam" id="PF02830">
    <property type="entry name" value="V4R"/>
    <property type="match status" value="1"/>
</dbReference>
<dbReference type="SMART" id="SM00989">
    <property type="entry name" value="V4R"/>
    <property type="match status" value="1"/>
</dbReference>
<dbReference type="SUPFAM" id="SSF111126">
    <property type="entry name" value="Ligand-binding domain in the NO signalling and Golgi transport"/>
    <property type="match status" value="1"/>
</dbReference>
<gene>
    <name evidence="2" type="ORF">HA237_00465</name>
    <name evidence="3" type="ORF">J4224_02600</name>
</gene>
<reference evidence="3" key="3">
    <citation type="submission" date="2021-05" db="EMBL/GenBank/DDBJ databases">
        <title>Protein family content uncovers lineage relationships and bacterial pathway maintenance mechanisms in DPANN archaea.</title>
        <authorList>
            <person name="Castelle C.J."/>
            <person name="Meheust R."/>
            <person name="Jaffe A.L."/>
            <person name="Seitz K."/>
            <person name="Gong X."/>
            <person name="Baker B.J."/>
            <person name="Banfield J.F."/>
        </authorList>
    </citation>
    <scope>NUCLEOTIDE SEQUENCE</scope>
    <source>
        <strain evidence="3">RIFCSPHIGHO2_01_FULL_GW2011_AR10_43_9</strain>
    </source>
</reference>
<dbReference type="Proteomes" id="UP000683213">
    <property type="component" value="Unassembled WGS sequence"/>
</dbReference>
<feature type="domain" description="4-vinyl reductase 4VR" evidence="1">
    <location>
        <begin position="92"/>
        <end position="155"/>
    </location>
</feature>
<dbReference type="InterPro" id="IPR004096">
    <property type="entry name" value="V4R"/>
</dbReference>
<dbReference type="EMBL" id="JAGVWF010000035">
    <property type="protein sequence ID" value="MBS3059293.1"/>
    <property type="molecule type" value="Genomic_DNA"/>
</dbReference>
<dbReference type="AlphaFoldDB" id="A0A7J4IQP4"/>
<comment type="caution">
    <text evidence="2">The sequence shown here is derived from an EMBL/GenBank/DDBJ whole genome shotgun (WGS) entry which is preliminary data.</text>
</comment>
<reference evidence="4" key="1">
    <citation type="journal article" date="2020" name="bioRxiv">
        <title>A rank-normalized archaeal taxonomy based on genome phylogeny resolves widespread incomplete and uneven classifications.</title>
        <authorList>
            <person name="Rinke C."/>
            <person name="Chuvochina M."/>
            <person name="Mussig A.J."/>
            <person name="Chaumeil P.-A."/>
            <person name="Waite D.W."/>
            <person name="Whitman W.B."/>
            <person name="Parks D.H."/>
            <person name="Hugenholtz P."/>
        </authorList>
    </citation>
    <scope>NUCLEOTIDE SEQUENCE [LARGE SCALE GENOMIC DNA]</scope>
</reference>
<evidence type="ECO:0000259" key="1">
    <source>
        <dbReference type="SMART" id="SM00989"/>
    </source>
</evidence>
<dbReference type="Proteomes" id="UP000577419">
    <property type="component" value="Unassembled WGS sequence"/>
</dbReference>
<evidence type="ECO:0000313" key="4">
    <source>
        <dbReference type="Proteomes" id="UP000577419"/>
    </source>
</evidence>